<name>A0A845A493_9SPHN</name>
<keyword evidence="1" id="KW-0472">Membrane</keyword>
<gene>
    <name evidence="2" type="ORF">GRI39_00620</name>
</gene>
<dbReference type="OrthoDB" id="2955631at2"/>
<evidence type="ECO:0000256" key="1">
    <source>
        <dbReference type="SAM" id="Phobius"/>
    </source>
</evidence>
<reference evidence="2 3" key="1">
    <citation type="submission" date="2019-12" db="EMBL/GenBank/DDBJ databases">
        <title>Genomic-based taxomic classification of the family Erythrobacteraceae.</title>
        <authorList>
            <person name="Xu L."/>
        </authorList>
    </citation>
    <scope>NUCLEOTIDE SEQUENCE [LARGE SCALE GENOMIC DNA]</scope>
    <source>
        <strain evidence="2 3">DSM 18604</strain>
    </source>
</reference>
<dbReference type="EMBL" id="WTYQ01000001">
    <property type="protein sequence ID" value="MXP24554.1"/>
    <property type="molecule type" value="Genomic_DNA"/>
</dbReference>
<proteinExistence type="predicted"/>
<comment type="caution">
    <text evidence="2">The sequence shown here is derived from an EMBL/GenBank/DDBJ whole genome shotgun (WGS) entry which is preliminary data.</text>
</comment>
<keyword evidence="1" id="KW-1133">Transmembrane helix</keyword>
<feature type="transmembrane region" description="Helical" evidence="1">
    <location>
        <begin position="113"/>
        <end position="134"/>
    </location>
</feature>
<evidence type="ECO:0000313" key="3">
    <source>
        <dbReference type="Proteomes" id="UP000460561"/>
    </source>
</evidence>
<keyword evidence="3" id="KW-1185">Reference proteome</keyword>
<dbReference type="RefSeq" id="WP_160737781.1">
    <property type="nucleotide sequence ID" value="NZ_WTYQ01000001.1"/>
</dbReference>
<evidence type="ECO:0000313" key="2">
    <source>
        <dbReference type="EMBL" id="MXP24554.1"/>
    </source>
</evidence>
<sequence>MARRASLNGVTSWALHRLVANYWSLPMVAVLFAPLFALLTIWFDREGATAWLLDHSLTPIASAETAKEVVSTAVAVGAAFITLYFSITLLVLTLAAGNLGVRLVERWLDKSMVRIAMSALAFSLVYALIVLAAVDPAAPMPKLPLLSILLVIGFQVAMIGLMGVALHDLGRTMFIDTSIEIIGHNSGKTIVNVVGAPAHQGDWAMEVKAPSTGYIEGIDTDRLNERLGRSPGKLRFCVAPGAHVLKGEPILQLEREQDCEKEAIKCIAIGDYRSNGQGPVFEIRLLVEIAARALSPGINDFYTALTSVDALTDAMAGQADNWVDEGLTPHHAEISHFELPGQDFAGLFAAPLAQLRQAAADYPAVSVRMIDNYTRLIRQFRQGDAPLGLMVFLNNKAERLATHTISKAELDADRDDLMAALARCQEAFT</sequence>
<dbReference type="Pfam" id="PF10011">
    <property type="entry name" value="DUF2254"/>
    <property type="match status" value="1"/>
</dbReference>
<keyword evidence="1" id="KW-0812">Transmembrane</keyword>
<dbReference type="InterPro" id="IPR018723">
    <property type="entry name" value="DUF2254_membrane"/>
</dbReference>
<feature type="transmembrane region" description="Helical" evidence="1">
    <location>
        <begin position="74"/>
        <end position="101"/>
    </location>
</feature>
<organism evidence="2 3">
    <name type="scientific">Altericroceibacterium indicum</name>
    <dbReference type="NCBI Taxonomy" id="374177"/>
    <lineage>
        <taxon>Bacteria</taxon>
        <taxon>Pseudomonadati</taxon>
        <taxon>Pseudomonadota</taxon>
        <taxon>Alphaproteobacteria</taxon>
        <taxon>Sphingomonadales</taxon>
        <taxon>Erythrobacteraceae</taxon>
        <taxon>Altericroceibacterium</taxon>
    </lineage>
</organism>
<accession>A0A845A493</accession>
<feature type="transmembrane region" description="Helical" evidence="1">
    <location>
        <begin position="21"/>
        <end position="43"/>
    </location>
</feature>
<dbReference type="AlphaFoldDB" id="A0A845A493"/>
<protein>
    <submittedName>
        <fullName evidence="2">DUF2254 domain-containing protein</fullName>
    </submittedName>
</protein>
<feature type="transmembrane region" description="Helical" evidence="1">
    <location>
        <begin position="146"/>
        <end position="166"/>
    </location>
</feature>
<dbReference type="Proteomes" id="UP000460561">
    <property type="component" value="Unassembled WGS sequence"/>
</dbReference>